<evidence type="ECO:0000313" key="7">
    <source>
        <dbReference type="EMBL" id="KAK9822527.1"/>
    </source>
</evidence>
<comment type="subcellular location">
    <subcellularLocation>
        <location evidence="1">Membrane</location>
        <topology evidence="1">Single-pass membrane protein</topology>
    </subcellularLocation>
</comment>
<keyword evidence="6" id="KW-0732">Signal</keyword>
<dbReference type="GO" id="GO:0005783">
    <property type="term" value="C:endoplasmic reticulum"/>
    <property type="evidence" value="ECO:0007669"/>
    <property type="project" value="InterPro"/>
</dbReference>
<feature type="signal peptide" evidence="6">
    <location>
        <begin position="1"/>
        <end position="23"/>
    </location>
</feature>
<dbReference type="PROSITE" id="PS51257">
    <property type="entry name" value="PROKAR_LIPOPROTEIN"/>
    <property type="match status" value="1"/>
</dbReference>
<dbReference type="GO" id="GO:0005509">
    <property type="term" value="F:calcium ion binding"/>
    <property type="evidence" value="ECO:0007669"/>
    <property type="project" value="InterPro"/>
</dbReference>
<organism evidence="7 8">
    <name type="scientific">Apatococcus lobatus</name>
    <dbReference type="NCBI Taxonomy" id="904363"/>
    <lineage>
        <taxon>Eukaryota</taxon>
        <taxon>Viridiplantae</taxon>
        <taxon>Chlorophyta</taxon>
        <taxon>core chlorophytes</taxon>
        <taxon>Trebouxiophyceae</taxon>
        <taxon>Chlorellales</taxon>
        <taxon>Chlorellaceae</taxon>
        <taxon>Apatococcus</taxon>
    </lineage>
</organism>
<dbReference type="AlphaFoldDB" id="A0AAW1QMR5"/>
<dbReference type="PANTHER" id="PTHR12883:SF0">
    <property type="entry name" value="PAT COMPLEX SUBUNIT CCDC47"/>
    <property type="match status" value="1"/>
</dbReference>
<dbReference type="Proteomes" id="UP001438707">
    <property type="component" value="Unassembled WGS sequence"/>
</dbReference>
<feature type="chain" id="PRO_5043777433" description="Coiled-coil domain-containing protein 47" evidence="6">
    <location>
        <begin position="24"/>
        <end position="429"/>
    </location>
</feature>
<comment type="caution">
    <text evidence="7">The sequence shown here is derived from an EMBL/GenBank/DDBJ whole genome shotgun (WGS) entry which is preliminary data.</text>
</comment>
<evidence type="ECO:0000256" key="4">
    <source>
        <dbReference type="ARBA" id="ARBA00023136"/>
    </source>
</evidence>
<dbReference type="GO" id="GO:0016020">
    <property type="term" value="C:membrane"/>
    <property type="evidence" value="ECO:0007669"/>
    <property type="project" value="UniProtKB-SubCell"/>
</dbReference>
<keyword evidence="4" id="KW-0472">Membrane</keyword>
<dbReference type="PANTHER" id="PTHR12883">
    <property type="entry name" value="ADIPOCYTE-SPECIFIC PROTEIN 4-RELATED"/>
    <property type="match status" value="1"/>
</dbReference>
<feature type="region of interest" description="Disordered" evidence="5">
    <location>
        <begin position="41"/>
        <end position="67"/>
    </location>
</feature>
<reference evidence="7 8" key="1">
    <citation type="journal article" date="2024" name="Nat. Commun.">
        <title>Phylogenomics reveals the evolutionary origins of lichenization in chlorophyte algae.</title>
        <authorList>
            <person name="Puginier C."/>
            <person name="Libourel C."/>
            <person name="Otte J."/>
            <person name="Skaloud P."/>
            <person name="Haon M."/>
            <person name="Grisel S."/>
            <person name="Petersen M."/>
            <person name="Berrin J.G."/>
            <person name="Delaux P.M."/>
            <person name="Dal Grande F."/>
            <person name="Keller J."/>
        </authorList>
    </citation>
    <scope>NUCLEOTIDE SEQUENCE [LARGE SCALE GENOMIC DNA]</scope>
    <source>
        <strain evidence="7 8">SAG 2145</strain>
    </source>
</reference>
<proteinExistence type="predicted"/>
<evidence type="ECO:0000256" key="6">
    <source>
        <dbReference type="SAM" id="SignalP"/>
    </source>
</evidence>
<feature type="region of interest" description="Disordered" evidence="5">
    <location>
        <begin position="365"/>
        <end position="405"/>
    </location>
</feature>
<evidence type="ECO:0000256" key="3">
    <source>
        <dbReference type="ARBA" id="ARBA00022989"/>
    </source>
</evidence>
<evidence type="ECO:0000313" key="8">
    <source>
        <dbReference type="Proteomes" id="UP001438707"/>
    </source>
</evidence>
<evidence type="ECO:0000256" key="5">
    <source>
        <dbReference type="SAM" id="MobiDB-lite"/>
    </source>
</evidence>
<evidence type="ECO:0000256" key="1">
    <source>
        <dbReference type="ARBA" id="ARBA00004167"/>
    </source>
</evidence>
<feature type="compositionally biased region" description="Basic and acidic residues" evidence="5">
    <location>
        <begin position="365"/>
        <end position="398"/>
    </location>
</feature>
<keyword evidence="2" id="KW-0812">Transmembrane</keyword>
<dbReference type="EMBL" id="JALJOS010000031">
    <property type="protein sequence ID" value="KAK9822527.1"/>
    <property type="molecule type" value="Genomic_DNA"/>
</dbReference>
<accession>A0AAW1QMR5</accession>
<protein>
    <recommendedName>
        <fullName evidence="9">Coiled-coil domain-containing protein 47</fullName>
    </recommendedName>
</protein>
<sequence length="429" mass="48264">MHLKACYLLLITASACLLIPVQGSSDAVEAGDFWDTEEHLETTQSQPVTPPEAIKPQQTPVSHTPADVGVLSEHNESLGSKTSKSSILGSILAAQRSYYVEGVFALLAAWFVAGIFTGKEANKKIIKAWVDTNLSEGGVLERNFAQLGSGDGDGSELMMRENPKLFKFWASGRRYCQGLKAELLLQPRQDLLMRLIRLVSPTDDRIDIEVPMNEGSMPLVVLAVATPKLAREMQRELEDVHDLTHRVDVSRNARGSHHWATDKFVVLAEHSGLVSDLIPDTAVEHIFSRPAFSSVGKYFRYLHVTSELPGASNKRMLRFCFQLPAEERMDASSTLMSFVMVMIDIVGNYKLTADQKKRAEKARSEVERRAWKNQEEDRNTKIQERKEKKQQEELERAKKAGPAAYAKFMEKREKIQQKRNLGKLTRVVK</sequence>
<dbReference type="GO" id="GO:0032469">
    <property type="term" value="P:endoplasmic reticulum calcium ion homeostasis"/>
    <property type="evidence" value="ECO:0007669"/>
    <property type="project" value="InterPro"/>
</dbReference>
<keyword evidence="8" id="KW-1185">Reference proteome</keyword>
<gene>
    <name evidence="7" type="ORF">WJX74_001571</name>
</gene>
<evidence type="ECO:0000256" key="2">
    <source>
        <dbReference type="ARBA" id="ARBA00022692"/>
    </source>
</evidence>
<keyword evidence="3" id="KW-1133">Transmembrane helix</keyword>
<evidence type="ECO:0008006" key="9">
    <source>
        <dbReference type="Google" id="ProtNLM"/>
    </source>
</evidence>
<dbReference type="InterPro" id="IPR012879">
    <property type="entry name" value="CCDC47"/>
</dbReference>
<name>A0AAW1QMR5_9CHLO</name>
<dbReference type="Pfam" id="PF07946">
    <property type="entry name" value="CCDC47"/>
    <property type="match status" value="1"/>
</dbReference>